<gene>
    <name evidence="1" type="ORF">CEXT_2131</name>
</gene>
<evidence type="ECO:0000313" key="2">
    <source>
        <dbReference type="Proteomes" id="UP001054945"/>
    </source>
</evidence>
<protein>
    <submittedName>
        <fullName evidence="1">Uncharacterized protein</fullName>
    </submittedName>
</protein>
<accession>A0AAV4UZB5</accession>
<proteinExistence type="predicted"/>
<dbReference type="EMBL" id="BPLR01013698">
    <property type="protein sequence ID" value="GIY63046.1"/>
    <property type="molecule type" value="Genomic_DNA"/>
</dbReference>
<name>A0AAV4UZB5_CAEEX</name>
<sequence>MTKKKPFFRNKENVLSELQKQHCHWDHNAIITNPVKGDVSYGDGVLQPSSLSFDTKIIILIENPFFHWRQKYLFYSSLFFCPDDFGYCNRKKE</sequence>
<dbReference type="Proteomes" id="UP001054945">
    <property type="component" value="Unassembled WGS sequence"/>
</dbReference>
<organism evidence="1 2">
    <name type="scientific">Caerostris extrusa</name>
    <name type="common">Bark spider</name>
    <name type="synonym">Caerostris bankana</name>
    <dbReference type="NCBI Taxonomy" id="172846"/>
    <lineage>
        <taxon>Eukaryota</taxon>
        <taxon>Metazoa</taxon>
        <taxon>Ecdysozoa</taxon>
        <taxon>Arthropoda</taxon>
        <taxon>Chelicerata</taxon>
        <taxon>Arachnida</taxon>
        <taxon>Araneae</taxon>
        <taxon>Araneomorphae</taxon>
        <taxon>Entelegynae</taxon>
        <taxon>Araneoidea</taxon>
        <taxon>Araneidae</taxon>
        <taxon>Caerostris</taxon>
    </lineage>
</organism>
<keyword evidence="2" id="KW-1185">Reference proteome</keyword>
<dbReference type="AlphaFoldDB" id="A0AAV4UZB5"/>
<evidence type="ECO:0000313" key="1">
    <source>
        <dbReference type="EMBL" id="GIY63046.1"/>
    </source>
</evidence>
<reference evidence="1 2" key="1">
    <citation type="submission" date="2021-06" db="EMBL/GenBank/DDBJ databases">
        <title>Caerostris extrusa draft genome.</title>
        <authorList>
            <person name="Kono N."/>
            <person name="Arakawa K."/>
        </authorList>
    </citation>
    <scope>NUCLEOTIDE SEQUENCE [LARGE SCALE GENOMIC DNA]</scope>
</reference>
<comment type="caution">
    <text evidence="1">The sequence shown here is derived from an EMBL/GenBank/DDBJ whole genome shotgun (WGS) entry which is preliminary data.</text>
</comment>